<comment type="similarity">
    <text evidence="1">Belongs to the glutathione peroxidase family.</text>
</comment>
<dbReference type="GO" id="GO:0004601">
    <property type="term" value="F:peroxidase activity"/>
    <property type="evidence" value="ECO:0007669"/>
    <property type="project" value="UniProtKB-KW"/>
</dbReference>
<dbReference type="GO" id="GO:0006979">
    <property type="term" value="P:response to oxidative stress"/>
    <property type="evidence" value="ECO:0007669"/>
    <property type="project" value="InterPro"/>
</dbReference>
<dbReference type="InterPro" id="IPR000889">
    <property type="entry name" value="Glutathione_peroxidase"/>
</dbReference>
<proteinExistence type="inferred from homology"/>
<sequence length="129" mass="14532">MLSRLLLLGTLLGPSLADVEYAKVECTPAGDIYEYSAGLLDGSGTVSFEDYRGKVILIYNSNCPFISDTFRDGTYYSPLQVGDVHWNFEKFLLGRDGRVYYRYNPTTYDAKDLIPDIEYLLSVNTTTTI</sequence>
<keyword evidence="6" id="KW-1185">Reference proteome</keyword>
<dbReference type="InterPro" id="IPR036249">
    <property type="entry name" value="Thioredoxin-like_sf"/>
</dbReference>
<dbReference type="PANTHER" id="PTHR11592:SF78">
    <property type="entry name" value="GLUTATHIONE PEROXIDASE"/>
    <property type="match status" value="1"/>
</dbReference>
<organism evidence="5 6">
    <name type="scientific">Armadillidium nasatum</name>
    <dbReference type="NCBI Taxonomy" id="96803"/>
    <lineage>
        <taxon>Eukaryota</taxon>
        <taxon>Metazoa</taxon>
        <taxon>Ecdysozoa</taxon>
        <taxon>Arthropoda</taxon>
        <taxon>Crustacea</taxon>
        <taxon>Multicrustacea</taxon>
        <taxon>Malacostraca</taxon>
        <taxon>Eumalacostraca</taxon>
        <taxon>Peracarida</taxon>
        <taxon>Isopoda</taxon>
        <taxon>Oniscidea</taxon>
        <taxon>Crinocheta</taxon>
        <taxon>Armadillidiidae</taxon>
        <taxon>Armadillidium</taxon>
    </lineage>
</organism>
<keyword evidence="4" id="KW-0732">Signal</keyword>
<reference evidence="5 6" key="1">
    <citation type="journal article" date="2019" name="PLoS Biol.">
        <title>Sex chromosomes control vertical transmission of feminizing Wolbachia symbionts in an isopod.</title>
        <authorList>
            <person name="Becking T."/>
            <person name="Chebbi M.A."/>
            <person name="Giraud I."/>
            <person name="Moumen B."/>
            <person name="Laverre T."/>
            <person name="Caubet Y."/>
            <person name="Peccoud J."/>
            <person name="Gilbert C."/>
            <person name="Cordaux R."/>
        </authorList>
    </citation>
    <scope>NUCLEOTIDE SEQUENCE [LARGE SCALE GENOMIC DNA]</scope>
    <source>
        <strain evidence="5">ANa2</strain>
        <tissue evidence="5">Whole body excluding digestive tract and cuticle</tissue>
    </source>
</reference>
<dbReference type="SUPFAM" id="SSF52833">
    <property type="entry name" value="Thioredoxin-like"/>
    <property type="match status" value="1"/>
</dbReference>
<evidence type="ECO:0000313" key="6">
    <source>
        <dbReference type="Proteomes" id="UP000326759"/>
    </source>
</evidence>
<protein>
    <submittedName>
        <fullName evidence="5">Uncharacterized protein</fullName>
    </submittedName>
</protein>
<evidence type="ECO:0000256" key="4">
    <source>
        <dbReference type="SAM" id="SignalP"/>
    </source>
</evidence>
<dbReference type="EMBL" id="SEYY01020000">
    <property type="protein sequence ID" value="KAB7497713.1"/>
    <property type="molecule type" value="Genomic_DNA"/>
</dbReference>
<evidence type="ECO:0000256" key="2">
    <source>
        <dbReference type="ARBA" id="ARBA00022559"/>
    </source>
</evidence>
<gene>
    <name evidence="5" type="ORF">Anas_06157</name>
</gene>
<dbReference type="PANTHER" id="PTHR11592">
    <property type="entry name" value="GLUTATHIONE PEROXIDASE"/>
    <property type="match status" value="1"/>
</dbReference>
<feature type="chain" id="PRO_5024281213" evidence="4">
    <location>
        <begin position="18"/>
        <end position="129"/>
    </location>
</feature>
<name>A0A5N5SU19_9CRUS</name>
<dbReference type="OrthoDB" id="446890at2759"/>
<comment type="caution">
    <text evidence="5">The sequence shown here is derived from an EMBL/GenBank/DDBJ whole genome shotgun (WGS) entry which is preliminary data.</text>
</comment>
<evidence type="ECO:0000256" key="1">
    <source>
        <dbReference type="ARBA" id="ARBA00006926"/>
    </source>
</evidence>
<keyword evidence="3" id="KW-0560">Oxidoreductase</keyword>
<feature type="signal peptide" evidence="4">
    <location>
        <begin position="1"/>
        <end position="17"/>
    </location>
</feature>
<dbReference type="Proteomes" id="UP000326759">
    <property type="component" value="Unassembled WGS sequence"/>
</dbReference>
<evidence type="ECO:0000313" key="5">
    <source>
        <dbReference type="EMBL" id="KAB7497713.1"/>
    </source>
</evidence>
<dbReference type="AlphaFoldDB" id="A0A5N5SU19"/>
<keyword evidence="2" id="KW-0575">Peroxidase</keyword>
<dbReference type="Gene3D" id="3.40.30.10">
    <property type="entry name" value="Glutaredoxin"/>
    <property type="match status" value="1"/>
</dbReference>
<accession>A0A5N5SU19</accession>
<evidence type="ECO:0000256" key="3">
    <source>
        <dbReference type="ARBA" id="ARBA00023002"/>
    </source>
</evidence>